<gene>
    <name evidence="1" type="ORF">BGP84_12665</name>
</gene>
<dbReference type="AlphaFoldDB" id="A0A2S3X4M8"/>
<evidence type="ECO:0000313" key="1">
    <source>
        <dbReference type="EMBL" id="POG10532.1"/>
    </source>
</evidence>
<protein>
    <submittedName>
        <fullName evidence="1">Uncharacterized protein</fullName>
    </submittedName>
</protein>
<evidence type="ECO:0000313" key="2">
    <source>
        <dbReference type="Proteomes" id="UP000237230"/>
    </source>
</evidence>
<comment type="caution">
    <text evidence="1">The sequence shown here is derived from an EMBL/GenBank/DDBJ whole genome shotgun (WGS) entry which is preliminary data.</text>
</comment>
<reference evidence="1 2" key="2">
    <citation type="submission" date="2018-03" db="EMBL/GenBank/DDBJ databases">
        <title>Draft genome of Pseudomonas putida strain KH-21-114.</title>
        <authorList>
            <person name="Yoshizawa S."/>
            <person name="Khan N.H."/>
            <person name="Nishimura M."/>
            <person name="Chiura H.X."/>
            <person name="Ogura Y."/>
            <person name="Hayashi T."/>
            <person name="Kogure K."/>
        </authorList>
    </citation>
    <scope>NUCLEOTIDE SEQUENCE [LARGE SCALE GENOMIC DNA]</scope>
    <source>
        <strain evidence="1 2">KH-21-114</strain>
    </source>
</reference>
<reference evidence="1 2" key="1">
    <citation type="submission" date="2016-08" db="EMBL/GenBank/DDBJ databases">
        <authorList>
            <person name="Seilhamer J.J."/>
        </authorList>
    </citation>
    <scope>NUCLEOTIDE SEQUENCE [LARGE SCALE GENOMIC DNA]</scope>
    <source>
        <strain evidence="1 2">KH-21-114</strain>
    </source>
</reference>
<accession>A0A2S3X4M8</accession>
<proteinExistence type="predicted"/>
<organism evidence="1 2">
    <name type="scientific">Pseudomonas putida</name>
    <name type="common">Arthrobacter siderocapsulatus</name>
    <dbReference type="NCBI Taxonomy" id="303"/>
    <lineage>
        <taxon>Bacteria</taxon>
        <taxon>Pseudomonadati</taxon>
        <taxon>Pseudomonadota</taxon>
        <taxon>Gammaproteobacteria</taxon>
        <taxon>Pseudomonadales</taxon>
        <taxon>Pseudomonadaceae</taxon>
        <taxon>Pseudomonas</taxon>
    </lineage>
</organism>
<dbReference type="Proteomes" id="UP000237230">
    <property type="component" value="Unassembled WGS sequence"/>
</dbReference>
<name>A0A2S3X4M8_PSEPU</name>
<dbReference type="EMBL" id="MINH01000019">
    <property type="protein sequence ID" value="POG10532.1"/>
    <property type="molecule type" value="Genomic_DNA"/>
</dbReference>
<sequence>MLEVVARHTSLPGMTATAVTTLYLAERMTGEICLIGFDMCQEGFWQALQAMNAAETSEDQRLVNWIVT</sequence>